<evidence type="ECO:0000256" key="4">
    <source>
        <dbReference type="ARBA" id="ARBA00022777"/>
    </source>
</evidence>
<gene>
    <name evidence="8" type="ORF">JX265_007453</name>
</gene>
<dbReference type="EMBL" id="JAFIMR010000018">
    <property type="protein sequence ID" value="KAI1867651.1"/>
    <property type="molecule type" value="Genomic_DNA"/>
</dbReference>
<accession>A0A9Q0ANE5</accession>
<reference evidence="8" key="1">
    <citation type="submission" date="2021-03" db="EMBL/GenBank/DDBJ databases">
        <title>Revisited historic fungal species revealed as producer of novel bioactive compounds through whole genome sequencing and comparative genomics.</title>
        <authorList>
            <person name="Vignolle G.A."/>
            <person name="Hochenegger N."/>
            <person name="Mach R.L."/>
            <person name="Mach-Aigner A.R."/>
            <person name="Javad Rahimi M."/>
            <person name="Salim K.A."/>
            <person name="Chan C.M."/>
            <person name="Lim L.B.L."/>
            <person name="Cai F."/>
            <person name="Druzhinina I.S."/>
            <person name="U'Ren J.M."/>
            <person name="Derntl C."/>
        </authorList>
    </citation>
    <scope>NUCLEOTIDE SEQUENCE</scope>
    <source>
        <strain evidence="8">TUCIM 5799</strain>
    </source>
</reference>
<dbReference type="GO" id="GO:0043484">
    <property type="term" value="P:regulation of RNA splicing"/>
    <property type="evidence" value="ECO:0007669"/>
    <property type="project" value="TreeGrafter"/>
</dbReference>
<dbReference type="InterPro" id="IPR011009">
    <property type="entry name" value="Kinase-like_dom_sf"/>
</dbReference>
<evidence type="ECO:0000313" key="9">
    <source>
        <dbReference type="Proteomes" id="UP000829685"/>
    </source>
</evidence>
<keyword evidence="9" id="KW-1185">Reference proteome</keyword>
<dbReference type="GO" id="GO:0005524">
    <property type="term" value="F:ATP binding"/>
    <property type="evidence" value="ECO:0007669"/>
    <property type="project" value="UniProtKB-KW"/>
</dbReference>
<feature type="compositionally biased region" description="Acidic residues" evidence="6">
    <location>
        <begin position="450"/>
        <end position="470"/>
    </location>
</feature>
<evidence type="ECO:0000259" key="7">
    <source>
        <dbReference type="PROSITE" id="PS50011"/>
    </source>
</evidence>
<protein>
    <recommendedName>
        <fullName evidence="7">Protein kinase domain-containing protein</fullName>
    </recommendedName>
</protein>
<feature type="domain" description="Protein kinase" evidence="7">
    <location>
        <begin position="245"/>
        <end position="738"/>
    </location>
</feature>
<keyword evidence="1" id="KW-0723">Serine/threonine-protein kinase</keyword>
<dbReference type="Proteomes" id="UP000829685">
    <property type="component" value="Unassembled WGS sequence"/>
</dbReference>
<evidence type="ECO:0000256" key="5">
    <source>
        <dbReference type="ARBA" id="ARBA00022840"/>
    </source>
</evidence>
<sequence length="747" mass="85730">MAEYMKPKFVMTPELEAIRAKGGLDYEPWIQDENTEAPQHILDSLPEPDDIPGMAWFLGLDGTMSTLIMRKYQDKYSNTDTPQPYELQTAPYDDSKQFYHFPIMQRLVELYLDRDAGDESDPDESYESYIRGGLTQGLRPEYAIFCGLHESEPRWTETYAHHFYTKSYQEHADNVVKGNWAAFGILWCQRLELERTALPKHDGDEKKSVETYTGVTSLCVEERPDAYGPGKNQPVYLGDVLDNHYHIFRKLESGHRYTVWLARDKRNSERSFVAIKVFSADSTQAMPTLTRCLGPLNHLGKSHAELPLRSFMVRGPMGDHLCKTIEPVGSCIYGIIDEAYKIRGDLNEQQSTLHRVLEGDPWSADFARRACWQMLLGVDYCHQQRIAHRSVAPWSAHFALDHDLSTLSENELLKDVWPSKKSEGVDENRFMQGTAVSSDTQVEASSKPDDCDDNDEPDESDESDESDDGSIPDWQKDWEECERRIAKQWETCDPGDATAEPHSAEWKKANFFNSRSDIELLQRKDGKPLGPDEVHYTVAPTPLYSGFPLKDVANPEKPFRLVLTDPGSTCAFEDCEKCPLTKISNYLAPEALLGLPTTEKGDIYSMGIVFWEFVMLRLLVESNYSSQDPEHVNLKNRQLRDIAHRLGPIPTAIRTQWRDAEKFVDSEGNALDMQEQDGETYGPDDFEYGDIWYQARKCKPLDMSEETMEHFVRLVQTMMQWQPELRPSTMQLLQDPWFKDLREKASL</sequence>
<keyword evidence="5" id="KW-0067">ATP-binding</keyword>
<dbReference type="PROSITE" id="PS50011">
    <property type="entry name" value="PROTEIN_KINASE_DOM"/>
    <property type="match status" value="1"/>
</dbReference>
<keyword evidence="4" id="KW-0418">Kinase</keyword>
<feature type="compositionally biased region" description="Polar residues" evidence="6">
    <location>
        <begin position="434"/>
        <end position="444"/>
    </location>
</feature>
<evidence type="ECO:0000256" key="2">
    <source>
        <dbReference type="ARBA" id="ARBA00022679"/>
    </source>
</evidence>
<comment type="caution">
    <text evidence="8">The sequence shown here is derived from an EMBL/GenBank/DDBJ whole genome shotgun (WGS) entry which is preliminary data.</text>
</comment>
<dbReference type="SMART" id="SM00220">
    <property type="entry name" value="S_TKc"/>
    <property type="match status" value="1"/>
</dbReference>
<evidence type="ECO:0000256" key="6">
    <source>
        <dbReference type="SAM" id="MobiDB-lite"/>
    </source>
</evidence>
<keyword evidence="3" id="KW-0547">Nucleotide-binding</keyword>
<dbReference type="InterPro" id="IPR051175">
    <property type="entry name" value="CLK_kinases"/>
</dbReference>
<name>A0A9Q0ANE5_9PEZI</name>
<dbReference type="SUPFAM" id="SSF56112">
    <property type="entry name" value="Protein kinase-like (PK-like)"/>
    <property type="match status" value="1"/>
</dbReference>
<dbReference type="GO" id="GO:0004674">
    <property type="term" value="F:protein serine/threonine kinase activity"/>
    <property type="evidence" value="ECO:0007669"/>
    <property type="project" value="UniProtKB-KW"/>
</dbReference>
<keyword evidence="2" id="KW-0808">Transferase</keyword>
<dbReference type="PANTHER" id="PTHR45646:SF11">
    <property type="entry name" value="SERINE_THREONINE-PROTEIN KINASE DOA"/>
    <property type="match status" value="1"/>
</dbReference>
<dbReference type="AlphaFoldDB" id="A0A9Q0ANE5"/>
<dbReference type="Gene3D" id="3.30.200.20">
    <property type="entry name" value="Phosphorylase Kinase, domain 1"/>
    <property type="match status" value="1"/>
</dbReference>
<dbReference type="PANTHER" id="PTHR45646">
    <property type="entry name" value="SERINE/THREONINE-PROTEIN KINASE DOA-RELATED"/>
    <property type="match status" value="1"/>
</dbReference>
<dbReference type="Gene3D" id="1.10.510.10">
    <property type="entry name" value="Transferase(Phosphotransferase) domain 1"/>
    <property type="match status" value="1"/>
</dbReference>
<feature type="region of interest" description="Disordered" evidence="6">
    <location>
        <begin position="423"/>
        <end position="474"/>
    </location>
</feature>
<dbReference type="Pfam" id="PF00069">
    <property type="entry name" value="Pkinase"/>
    <property type="match status" value="1"/>
</dbReference>
<dbReference type="GO" id="GO:0005634">
    <property type="term" value="C:nucleus"/>
    <property type="evidence" value="ECO:0007669"/>
    <property type="project" value="TreeGrafter"/>
</dbReference>
<organism evidence="8 9">
    <name type="scientific">Neoarthrinium moseri</name>
    <dbReference type="NCBI Taxonomy" id="1658444"/>
    <lineage>
        <taxon>Eukaryota</taxon>
        <taxon>Fungi</taxon>
        <taxon>Dikarya</taxon>
        <taxon>Ascomycota</taxon>
        <taxon>Pezizomycotina</taxon>
        <taxon>Sordariomycetes</taxon>
        <taxon>Xylariomycetidae</taxon>
        <taxon>Amphisphaeriales</taxon>
        <taxon>Apiosporaceae</taxon>
        <taxon>Neoarthrinium</taxon>
    </lineage>
</organism>
<evidence type="ECO:0000256" key="3">
    <source>
        <dbReference type="ARBA" id="ARBA00022741"/>
    </source>
</evidence>
<evidence type="ECO:0000256" key="1">
    <source>
        <dbReference type="ARBA" id="ARBA00022527"/>
    </source>
</evidence>
<evidence type="ECO:0000313" key="8">
    <source>
        <dbReference type="EMBL" id="KAI1867651.1"/>
    </source>
</evidence>
<proteinExistence type="predicted"/>
<dbReference type="InterPro" id="IPR000719">
    <property type="entry name" value="Prot_kinase_dom"/>
</dbReference>